<dbReference type="EMBL" id="PKMF04000173">
    <property type="protein sequence ID" value="KAK7845238.1"/>
    <property type="molecule type" value="Genomic_DNA"/>
</dbReference>
<evidence type="ECO:0000256" key="1">
    <source>
        <dbReference type="SAM" id="Phobius"/>
    </source>
</evidence>
<protein>
    <submittedName>
        <fullName evidence="2">Protein detoxification 8</fullName>
    </submittedName>
</protein>
<feature type="non-terminal residue" evidence="2">
    <location>
        <position position="1"/>
    </location>
</feature>
<evidence type="ECO:0000313" key="2">
    <source>
        <dbReference type="EMBL" id="KAK7845238.1"/>
    </source>
</evidence>
<dbReference type="Proteomes" id="UP000237347">
    <property type="component" value="Unassembled WGS sequence"/>
</dbReference>
<keyword evidence="1" id="KW-0472">Membrane</keyword>
<name>A0AAW0L0A4_QUESU</name>
<sequence length="108" mass="12298">ICIRVPRGSGWQDIGAYVNLEVYYLVGVLVGVVLAFVVQLKGKGLWIGILTGSTVDAFLLALKTISQIGKNMLLVPKKKKKKKNSTFLYIWFYFYTFLQLNFMFNLII</sequence>
<keyword evidence="1" id="KW-1133">Transmembrane helix</keyword>
<keyword evidence="3" id="KW-1185">Reference proteome</keyword>
<organism evidence="2 3">
    <name type="scientific">Quercus suber</name>
    <name type="common">Cork oak</name>
    <dbReference type="NCBI Taxonomy" id="58331"/>
    <lineage>
        <taxon>Eukaryota</taxon>
        <taxon>Viridiplantae</taxon>
        <taxon>Streptophyta</taxon>
        <taxon>Embryophyta</taxon>
        <taxon>Tracheophyta</taxon>
        <taxon>Spermatophyta</taxon>
        <taxon>Magnoliopsida</taxon>
        <taxon>eudicotyledons</taxon>
        <taxon>Gunneridae</taxon>
        <taxon>Pentapetalae</taxon>
        <taxon>rosids</taxon>
        <taxon>fabids</taxon>
        <taxon>Fagales</taxon>
        <taxon>Fagaceae</taxon>
        <taxon>Quercus</taxon>
    </lineage>
</organism>
<keyword evidence="1" id="KW-0812">Transmembrane</keyword>
<feature type="transmembrane region" description="Helical" evidence="1">
    <location>
        <begin position="20"/>
        <end position="38"/>
    </location>
</feature>
<evidence type="ECO:0000313" key="3">
    <source>
        <dbReference type="Proteomes" id="UP000237347"/>
    </source>
</evidence>
<accession>A0AAW0L0A4</accession>
<proteinExistence type="predicted"/>
<dbReference type="AlphaFoldDB" id="A0AAW0L0A4"/>
<reference evidence="2 3" key="1">
    <citation type="journal article" date="2018" name="Sci. Data">
        <title>The draft genome sequence of cork oak.</title>
        <authorList>
            <person name="Ramos A.M."/>
            <person name="Usie A."/>
            <person name="Barbosa P."/>
            <person name="Barros P.M."/>
            <person name="Capote T."/>
            <person name="Chaves I."/>
            <person name="Simoes F."/>
            <person name="Abreu I."/>
            <person name="Carrasquinho I."/>
            <person name="Faro C."/>
            <person name="Guimaraes J.B."/>
            <person name="Mendonca D."/>
            <person name="Nobrega F."/>
            <person name="Rodrigues L."/>
            <person name="Saibo N.J.M."/>
            <person name="Varela M.C."/>
            <person name="Egas C."/>
            <person name="Matos J."/>
            <person name="Miguel C.M."/>
            <person name="Oliveira M.M."/>
            <person name="Ricardo C.P."/>
            <person name="Goncalves S."/>
        </authorList>
    </citation>
    <scope>NUCLEOTIDE SEQUENCE [LARGE SCALE GENOMIC DNA]</scope>
    <source>
        <strain evidence="3">cv. HL8</strain>
    </source>
</reference>
<comment type="caution">
    <text evidence="2">The sequence shown here is derived from an EMBL/GenBank/DDBJ whole genome shotgun (WGS) entry which is preliminary data.</text>
</comment>
<feature type="transmembrane region" description="Helical" evidence="1">
    <location>
        <begin position="86"/>
        <end position="107"/>
    </location>
</feature>
<feature type="transmembrane region" description="Helical" evidence="1">
    <location>
        <begin position="44"/>
        <end position="65"/>
    </location>
</feature>
<gene>
    <name evidence="2" type="primary">DTX8_3</name>
    <name evidence="2" type="ORF">CFP56_009857</name>
</gene>